<evidence type="ECO:0000313" key="3">
    <source>
        <dbReference type="Proteomes" id="UP000640274"/>
    </source>
</evidence>
<evidence type="ECO:0000259" key="1">
    <source>
        <dbReference type="Pfam" id="PF13546"/>
    </source>
</evidence>
<organism evidence="2 3">
    <name type="scientific">Paenibacillus roseus</name>
    <dbReference type="NCBI Taxonomy" id="2798579"/>
    <lineage>
        <taxon>Bacteria</taxon>
        <taxon>Bacillati</taxon>
        <taxon>Bacillota</taxon>
        <taxon>Bacilli</taxon>
        <taxon>Bacillales</taxon>
        <taxon>Paenibacillaceae</taxon>
        <taxon>Paenibacillus</taxon>
    </lineage>
</organism>
<gene>
    <name evidence="2" type="ORF">JFN88_07165</name>
</gene>
<name>A0A934J0J9_9BACL</name>
<dbReference type="InterPro" id="IPR038721">
    <property type="entry name" value="IS701-like_DDE_dom"/>
</dbReference>
<sequence length="163" mass="18859">MSHTYTLTQQNHWNNLFQQWKLPLYFTKPVLHHIRYFVDGMLSLGFSRTLTDIHRESLQDRDCRTLSHFLSHGSWDAQFLQCIVQRIAFQQIKANALREHGPMLVILDDTVCEKTKPSSQATHTIQGASFQHSHLKGQNVYGHAVVQALLRSGDQVYPFATER</sequence>
<accession>A0A934J0J9</accession>
<dbReference type="AlphaFoldDB" id="A0A934J0J9"/>
<dbReference type="Pfam" id="PF13546">
    <property type="entry name" value="DDE_5"/>
    <property type="match status" value="1"/>
</dbReference>
<comment type="caution">
    <text evidence="2">The sequence shown here is derived from an EMBL/GenBank/DDBJ whole genome shotgun (WGS) entry which is preliminary data.</text>
</comment>
<proteinExistence type="predicted"/>
<reference evidence="2" key="1">
    <citation type="submission" date="2020-12" db="EMBL/GenBank/DDBJ databases">
        <authorList>
            <person name="Huq M.A."/>
        </authorList>
    </citation>
    <scope>NUCLEOTIDE SEQUENCE</scope>
    <source>
        <strain evidence="2">MAHUQ-46</strain>
    </source>
</reference>
<dbReference type="Proteomes" id="UP000640274">
    <property type="component" value="Unassembled WGS sequence"/>
</dbReference>
<keyword evidence="3" id="KW-1185">Reference proteome</keyword>
<protein>
    <submittedName>
        <fullName evidence="2">Transposase</fullName>
    </submittedName>
</protein>
<dbReference type="RefSeq" id="WP_199018646.1">
    <property type="nucleotide sequence ID" value="NZ_JAELUP010000017.1"/>
</dbReference>
<dbReference type="EMBL" id="JAELUP010000017">
    <property type="protein sequence ID" value="MBJ6361094.1"/>
    <property type="molecule type" value="Genomic_DNA"/>
</dbReference>
<feature type="domain" description="Transposase IS701-like DDE" evidence="1">
    <location>
        <begin position="33"/>
        <end position="124"/>
    </location>
</feature>
<evidence type="ECO:0000313" key="2">
    <source>
        <dbReference type="EMBL" id="MBJ6361094.1"/>
    </source>
</evidence>